<dbReference type="OrthoDB" id="63946at2"/>
<dbReference type="Pfam" id="PF01497">
    <property type="entry name" value="Peripla_BP_2"/>
    <property type="match status" value="1"/>
</dbReference>
<dbReference type="GO" id="GO:1901678">
    <property type="term" value="P:iron coordination entity transport"/>
    <property type="evidence" value="ECO:0007669"/>
    <property type="project" value="UniProtKB-ARBA"/>
</dbReference>
<dbReference type="PANTHER" id="PTHR30532:SF28">
    <property type="entry name" value="PETROBACTIN-BINDING PROTEIN YCLQ"/>
    <property type="match status" value="1"/>
</dbReference>
<evidence type="ECO:0000259" key="7">
    <source>
        <dbReference type="PROSITE" id="PS50983"/>
    </source>
</evidence>
<dbReference type="PANTHER" id="PTHR30532">
    <property type="entry name" value="IRON III DICITRATE-BINDING PERIPLASMIC PROTEIN"/>
    <property type="match status" value="1"/>
</dbReference>
<dbReference type="PROSITE" id="PS50983">
    <property type="entry name" value="FE_B12_PBP"/>
    <property type="match status" value="1"/>
</dbReference>
<dbReference type="EMBL" id="FNAT01000004">
    <property type="protein sequence ID" value="SDE82217.1"/>
    <property type="molecule type" value="Genomic_DNA"/>
</dbReference>
<protein>
    <submittedName>
        <fullName evidence="8">Iron complex transport system substrate-binding protein</fullName>
    </submittedName>
</protein>
<evidence type="ECO:0000313" key="9">
    <source>
        <dbReference type="Proteomes" id="UP000198922"/>
    </source>
</evidence>
<evidence type="ECO:0000256" key="1">
    <source>
        <dbReference type="ARBA" id="ARBA00004196"/>
    </source>
</evidence>
<name>A0A1G7G278_9RHOB</name>
<dbReference type="Proteomes" id="UP000198922">
    <property type="component" value="Unassembled WGS sequence"/>
</dbReference>
<keyword evidence="3" id="KW-0813">Transport</keyword>
<keyword evidence="4" id="KW-0406">Ion transport</keyword>
<feature type="signal peptide" evidence="6">
    <location>
        <begin position="1"/>
        <end position="19"/>
    </location>
</feature>
<dbReference type="GO" id="GO:0030288">
    <property type="term" value="C:outer membrane-bounded periplasmic space"/>
    <property type="evidence" value="ECO:0007669"/>
    <property type="project" value="TreeGrafter"/>
</dbReference>
<reference evidence="9" key="1">
    <citation type="submission" date="2016-10" db="EMBL/GenBank/DDBJ databases">
        <authorList>
            <person name="Varghese N."/>
            <person name="Submissions S."/>
        </authorList>
    </citation>
    <scope>NUCLEOTIDE SEQUENCE [LARGE SCALE GENOMIC DNA]</scope>
    <source>
        <strain evidence="9">DSM 21424</strain>
    </source>
</reference>
<evidence type="ECO:0000256" key="6">
    <source>
        <dbReference type="SAM" id="SignalP"/>
    </source>
</evidence>
<dbReference type="SUPFAM" id="SSF53807">
    <property type="entry name" value="Helical backbone' metal receptor"/>
    <property type="match status" value="1"/>
</dbReference>
<sequence>MLRLSVLFAAGLAALPALAASAETVTIETARGPAEAPRAPQTVAVYDIAAIDTLTALGVTPAGVPDNLYLDRLAPLAETAEAVGTLFEPDLEALNALAPDLVIVGGRSSEQLDSVGRVAPSIDMTIWGDDMIEQALDRLKAYGDLFGKAAEADALAAQFQAKLDRLQAAAADEGDAMILMTNGPKVTAYGAGSRFGWLHAASGLPEAVEAIDEATHGEAVSFEFIAEADPDWLIVIDRAAAIGETGAGAAETLDNALVADTTAWREDQVVYLNSAEAYIAGGGIGALESAVDALLAAFDAPGA</sequence>
<dbReference type="CDD" id="cd01140">
    <property type="entry name" value="FatB"/>
    <property type="match status" value="1"/>
</dbReference>
<proteinExistence type="inferred from homology"/>
<organism evidence="8 9">
    <name type="scientific">Limimaricola pyoseonensis</name>
    <dbReference type="NCBI Taxonomy" id="521013"/>
    <lineage>
        <taxon>Bacteria</taxon>
        <taxon>Pseudomonadati</taxon>
        <taxon>Pseudomonadota</taxon>
        <taxon>Alphaproteobacteria</taxon>
        <taxon>Rhodobacterales</taxon>
        <taxon>Paracoccaceae</taxon>
        <taxon>Limimaricola</taxon>
    </lineage>
</organism>
<keyword evidence="4" id="KW-0408">Iron</keyword>
<evidence type="ECO:0000256" key="2">
    <source>
        <dbReference type="ARBA" id="ARBA00008814"/>
    </source>
</evidence>
<comment type="subcellular location">
    <subcellularLocation>
        <location evidence="1">Cell envelope</location>
    </subcellularLocation>
</comment>
<evidence type="ECO:0000256" key="4">
    <source>
        <dbReference type="ARBA" id="ARBA00022496"/>
    </source>
</evidence>
<dbReference type="InterPro" id="IPR033870">
    <property type="entry name" value="FatB"/>
</dbReference>
<dbReference type="STRING" id="521013.SAMN04488567_2682"/>
<feature type="domain" description="Fe/B12 periplasmic-binding" evidence="7">
    <location>
        <begin position="42"/>
        <end position="302"/>
    </location>
</feature>
<dbReference type="RefSeq" id="WP_090112772.1">
    <property type="nucleotide sequence ID" value="NZ_FNAT01000004.1"/>
</dbReference>
<keyword evidence="9" id="KW-1185">Reference proteome</keyword>
<gene>
    <name evidence="8" type="ORF">SAMN04488567_2682</name>
</gene>
<accession>A0A1G7G278</accession>
<keyword evidence="4" id="KW-0410">Iron transport</keyword>
<dbReference type="InterPro" id="IPR002491">
    <property type="entry name" value="ABC_transptr_periplasmic_BD"/>
</dbReference>
<comment type="similarity">
    <text evidence="2">Belongs to the bacterial solute-binding protein 8 family.</text>
</comment>
<dbReference type="Gene3D" id="3.40.50.1980">
    <property type="entry name" value="Nitrogenase molybdenum iron protein domain"/>
    <property type="match status" value="2"/>
</dbReference>
<feature type="chain" id="PRO_5011775401" evidence="6">
    <location>
        <begin position="20"/>
        <end position="303"/>
    </location>
</feature>
<evidence type="ECO:0000256" key="3">
    <source>
        <dbReference type="ARBA" id="ARBA00022448"/>
    </source>
</evidence>
<dbReference type="AlphaFoldDB" id="A0A1G7G278"/>
<dbReference type="InterPro" id="IPR051313">
    <property type="entry name" value="Bact_iron-sidero_bind"/>
</dbReference>
<evidence type="ECO:0000313" key="8">
    <source>
        <dbReference type="EMBL" id="SDE82217.1"/>
    </source>
</evidence>
<keyword evidence="5 6" id="KW-0732">Signal</keyword>
<evidence type="ECO:0000256" key="5">
    <source>
        <dbReference type="ARBA" id="ARBA00022729"/>
    </source>
</evidence>